<dbReference type="FunFam" id="3.40.50.970:FF:000022">
    <property type="entry name" value="2-oxoglutarate ferredoxin oxidoreductase alpha subunit"/>
    <property type="match status" value="1"/>
</dbReference>
<dbReference type="InterPro" id="IPR019752">
    <property type="entry name" value="Pyrv/ketoisovalerate_OxRed_cat"/>
</dbReference>
<dbReference type="Gene3D" id="3.40.920.10">
    <property type="entry name" value="Pyruvate-ferredoxin oxidoreductase, PFOR, domain III"/>
    <property type="match status" value="1"/>
</dbReference>
<evidence type="ECO:0000259" key="2">
    <source>
        <dbReference type="Pfam" id="PF01558"/>
    </source>
</evidence>
<evidence type="ECO:0000256" key="1">
    <source>
        <dbReference type="ARBA" id="ARBA00023002"/>
    </source>
</evidence>
<dbReference type="InterPro" id="IPR050722">
    <property type="entry name" value="Pyruvate:ferred/Flavod_OxRd"/>
</dbReference>
<dbReference type="Pfam" id="PF01558">
    <property type="entry name" value="POR"/>
    <property type="match status" value="1"/>
</dbReference>
<feature type="non-terminal residue" evidence="4">
    <location>
        <position position="551"/>
    </location>
</feature>
<proteinExistence type="predicted"/>
<keyword evidence="1" id="KW-0560">Oxidoreductase</keyword>
<dbReference type="Gene3D" id="3.40.50.920">
    <property type="match status" value="1"/>
</dbReference>
<dbReference type="GO" id="GO:0016903">
    <property type="term" value="F:oxidoreductase activity, acting on the aldehyde or oxo group of donors"/>
    <property type="evidence" value="ECO:0007669"/>
    <property type="project" value="InterPro"/>
</dbReference>
<gene>
    <name evidence="4" type="ORF">ENI96_09560</name>
</gene>
<name>A0A831RPK5_9GAMM</name>
<protein>
    <submittedName>
        <fullName evidence="4">2-oxoacid:acceptor oxidoreductase subunit alpha</fullName>
    </submittedName>
</protein>
<dbReference type="InterPro" id="IPR002880">
    <property type="entry name" value="Pyrv_Fd/Flavodoxin_OxRdtase_N"/>
</dbReference>
<dbReference type="InterPro" id="IPR029061">
    <property type="entry name" value="THDP-binding"/>
</dbReference>
<comment type="caution">
    <text evidence="4">The sequence shown here is derived from an EMBL/GenBank/DDBJ whole genome shotgun (WGS) entry which is preliminary data.</text>
</comment>
<dbReference type="CDD" id="cd07034">
    <property type="entry name" value="TPP_PYR_PFOR_IOR-alpha_like"/>
    <property type="match status" value="1"/>
</dbReference>
<dbReference type="SUPFAM" id="SSF52922">
    <property type="entry name" value="TK C-terminal domain-like"/>
    <property type="match status" value="1"/>
</dbReference>
<dbReference type="InterPro" id="IPR009014">
    <property type="entry name" value="Transketo_C/PFOR_II"/>
</dbReference>
<dbReference type="InterPro" id="IPR022367">
    <property type="entry name" value="2-oxoacid/accept_OxRdtase_asu"/>
</dbReference>
<dbReference type="PANTHER" id="PTHR32154:SF20">
    <property type="entry name" value="2-OXOGLUTARATE OXIDOREDUCTASE SUBUNIT KORA"/>
    <property type="match status" value="1"/>
</dbReference>
<dbReference type="SUPFAM" id="SSF53323">
    <property type="entry name" value="Pyruvate-ferredoxin oxidoreductase, PFOR, domain III"/>
    <property type="match status" value="1"/>
</dbReference>
<dbReference type="SUPFAM" id="SSF52518">
    <property type="entry name" value="Thiamin diphosphate-binding fold (THDP-binding)"/>
    <property type="match status" value="1"/>
</dbReference>
<evidence type="ECO:0000313" key="4">
    <source>
        <dbReference type="EMBL" id="HEB96659.1"/>
    </source>
</evidence>
<accession>A0A831RPK5</accession>
<dbReference type="Pfam" id="PF01855">
    <property type="entry name" value="POR_N"/>
    <property type="match status" value="1"/>
</dbReference>
<feature type="domain" description="Pyruvate flavodoxin/ferredoxin oxidoreductase pyrimidine binding" evidence="3">
    <location>
        <begin position="195"/>
        <end position="427"/>
    </location>
</feature>
<dbReference type="Gene3D" id="3.40.50.970">
    <property type="match status" value="1"/>
</dbReference>
<dbReference type="PANTHER" id="PTHR32154">
    <property type="entry name" value="PYRUVATE-FLAVODOXIN OXIDOREDUCTASE-RELATED"/>
    <property type="match status" value="1"/>
</dbReference>
<dbReference type="AlphaFoldDB" id="A0A831RPK5"/>
<feature type="domain" description="Pyruvate/ketoisovalerate oxidoreductase catalytic" evidence="2">
    <location>
        <begin position="2"/>
        <end position="161"/>
    </location>
</feature>
<dbReference type="Proteomes" id="UP000886251">
    <property type="component" value="Unassembled WGS sequence"/>
</dbReference>
<dbReference type="InterPro" id="IPR002869">
    <property type="entry name" value="Pyrv_flavodox_OxRed_cen"/>
</dbReference>
<organism evidence="4">
    <name type="scientific">Sedimenticola thiotaurini</name>
    <dbReference type="NCBI Taxonomy" id="1543721"/>
    <lineage>
        <taxon>Bacteria</taxon>
        <taxon>Pseudomonadati</taxon>
        <taxon>Pseudomonadota</taxon>
        <taxon>Gammaproteobacteria</taxon>
        <taxon>Chromatiales</taxon>
        <taxon>Sedimenticolaceae</taxon>
        <taxon>Sedimenticola</taxon>
    </lineage>
</organism>
<dbReference type="EMBL" id="DRKP01000110">
    <property type="protein sequence ID" value="HEB96659.1"/>
    <property type="molecule type" value="Genomic_DNA"/>
</dbReference>
<dbReference type="NCBIfam" id="TIGR03710">
    <property type="entry name" value="OAFO_sf"/>
    <property type="match status" value="1"/>
</dbReference>
<reference evidence="4" key="1">
    <citation type="journal article" date="2020" name="mSystems">
        <title>Genome- and Community-Level Interaction Insights into Carbon Utilization and Element Cycling Functions of Hydrothermarchaeota in Hydrothermal Sediment.</title>
        <authorList>
            <person name="Zhou Z."/>
            <person name="Liu Y."/>
            <person name="Xu W."/>
            <person name="Pan J."/>
            <person name="Luo Z.H."/>
            <person name="Li M."/>
        </authorList>
    </citation>
    <scope>NUCLEOTIDE SEQUENCE [LARGE SCALE GENOMIC DNA]</scope>
    <source>
        <strain evidence="4">HyVt-443</strain>
    </source>
</reference>
<sequence length="551" mass="58332">MTAGGLLLEAAGQAGWYGLMTRSSGPQIRGGEAAALVRLSTRPVESHKDRFDLLLAIDWNNADRFAGEIALDHDSLIIGDRDSRDPLPARYAAMGGRQAAVALAALARQIEGGRANMVALGILAGLIGLPLEALEEVAGRILERKGTAAVTAGRRCIAAGAEQAPTLPPLPALAGADTRKGERWSITGNEAAGLGAIRGGVRFAAAYPITPATELLEWLAPALRRVGGVLIQAEDELASINQLIGASFGGVPALTATSGPGLALMTESIGLAVASETPLVVVDVMRGGPSTGIPTKSEQSDLNIALYGLHGDAPHLVLAPTSIGDCLFTTQWAVHLAESLQTAAIVLSDQSLGQSRVVMEPPADLQFVGGRRLQEQPVADYRRYAVNDSGVSPMALPGTPGCQYTADGLEHAESGTPSSRADDHHRQLAKRRRKLERFDYGDHWAVIEGEGETGVVTWGSSCAPVREALALLQSEGIGVRLIALRLLLPARPEQMEQALRGLQRLLVVEQTEGAQFHHYLKSCYTLPADTRSMAIPGPLPIRPLEVYLRLR</sequence>
<evidence type="ECO:0000259" key="3">
    <source>
        <dbReference type="Pfam" id="PF01855"/>
    </source>
</evidence>
<dbReference type="GO" id="GO:0006979">
    <property type="term" value="P:response to oxidative stress"/>
    <property type="evidence" value="ECO:0007669"/>
    <property type="project" value="TreeGrafter"/>
</dbReference>